<accession>A0ABP3Q3T0</accession>
<evidence type="ECO:0000313" key="1">
    <source>
        <dbReference type="EMBL" id="GAA0582310.1"/>
    </source>
</evidence>
<proteinExistence type="predicted"/>
<sequence length="121" mass="12798">MNSAKVKAALDEAMAIEGALGACLVDYQSGMTLGTAGGQGLDLEMAAAGTTEVVRSKLRVMGALGIQERIEDMLFTLNSQFHLVRMVKDADSLFLYLALSRGPANLGMAKFQLSSAEQKLG</sequence>
<keyword evidence="2" id="KW-1185">Reference proteome</keyword>
<dbReference type="Proteomes" id="UP001501588">
    <property type="component" value="Unassembled WGS sequence"/>
</dbReference>
<comment type="caution">
    <text evidence="1">The sequence shown here is derived from an EMBL/GenBank/DDBJ whole genome shotgun (WGS) entry which is preliminary data.</text>
</comment>
<dbReference type="RefSeq" id="WP_343895232.1">
    <property type="nucleotide sequence ID" value="NZ_BAAAFZ010000026.1"/>
</dbReference>
<reference evidence="2" key="1">
    <citation type="journal article" date="2019" name="Int. J. Syst. Evol. Microbiol.">
        <title>The Global Catalogue of Microorganisms (GCM) 10K type strain sequencing project: providing services to taxonomists for standard genome sequencing and annotation.</title>
        <authorList>
            <consortium name="The Broad Institute Genomics Platform"/>
            <consortium name="The Broad Institute Genome Sequencing Center for Infectious Disease"/>
            <person name="Wu L."/>
            <person name="Ma J."/>
        </authorList>
    </citation>
    <scope>NUCLEOTIDE SEQUENCE [LARGE SCALE GENOMIC DNA]</scope>
    <source>
        <strain evidence="2">JCM 9933</strain>
    </source>
</reference>
<organism evidence="1 2">
    <name type="scientific">Craurococcus roseus</name>
    <dbReference type="NCBI Taxonomy" id="77585"/>
    <lineage>
        <taxon>Bacteria</taxon>
        <taxon>Pseudomonadati</taxon>
        <taxon>Pseudomonadota</taxon>
        <taxon>Alphaproteobacteria</taxon>
        <taxon>Acetobacterales</taxon>
        <taxon>Acetobacteraceae</taxon>
        <taxon>Craurococcus</taxon>
    </lineage>
</organism>
<evidence type="ECO:0008006" key="3">
    <source>
        <dbReference type="Google" id="ProtNLM"/>
    </source>
</evidence>
<protein>
    <recommendedName>
        <fullName evidence="3">Roadblock/LC7 domain-containing protein</fullName>
    </recommendedName>
</protein>
<gene>
    <name evidence="1" type="ORF">GCM10009416_20910</name>
</gene>
<evidence type="ECO:0000313" key="2">
    <source>
        <dbReference type="Proteomes" id="UP001501588"/>
    </source>
</evidence>
<dbReference type="EMBL" id="BAAAFZ010000026">
    <property type="protein sequence ID" value="GAA0582310.1"/>
    <property type="molecule type" value="Genomic_DNA"/>
</dbReference>
<name>A0ABP3Q3T0_9PROT</name>